<dbReference type="CDD" id="cd00190">
    <property type="entry name" value="Tryp_SPc"/>
    <property type="match status" value="1"/>
</dbReference>
<evidence type="ECO:0000256" key="1">
    <source>
        <dbReference type="ARBA" id="ARBA00004613"/>
    </source>
</evidence>
<dbReference type="InterPro" id="IPR043504">
    <property type="entry name" value="Peptidase_S1_PA_chymotrypsin"/>
</dbReference>
<keyword evidence="6" id="KW-0720">Serine protease</keyword>
<keyword evidence="4" id="KW-0732">Signal</keyword>
<feature type="compositionally biased region" description="Polar residues" evidence="9">
    <location>
        <begin position="186"/>
        <end position="197"/>
    </location>
</feature>
<dbReference type="InterPro" id="IPR018114">
    <property type="entry name" value="TRYPSIN_HIS"/>
</dbReference>
<evidence type="ECO:0000256" key="3">
    <source>
        <dbReference type="ARBA" id="ARBA00022670"/>
    </source>
</evidence>
<evidence type="ECO:0000256" key="7">
    <source>
        <dbReference type="ARBA" id="ARBA00023145"/>
    </source>
</evidence>
<dbReference type="AlphaFoldDB" id="A0AAV8Z1T2"/>
<evidence type="ECO:0000256" key="2">
    <source>
        <dbReference type="ARBA" id="ARBA00022525"/>
    </source>
</evidence>
<dbReference type="Pfam" id="PF16030">
    <property type="entry name" value="GD_N"/>
    <property type="match status" value="1"/>
</dbReference>
<dbReference type="EMBL" id="JAPWTK010000020">
    <property type="protein sequence ID" value="KAJ8958022.1"/>
    <property type="molecule type" value="Genomic_DNA"/>
</dbReference>
<gene>
    <name evidence="11" type="ORF">NQ318_002026</name>
</gene>
<feature type="compositionally biased region" description="Polar residues" evidence="9">
    <location>
        <begin position="233"/>
        <end position="246"/>
    </location>
</feature>
<reference evidence="11" key="1">
    <citation type="journal article" date="2023" name="Insect Mol. Biol.">
        <title>Genome sequencing provides insights into the evolution of gene families encoding plant cell wall-degrading enzymes in longhorned beetles.</title>
        <authorList>
            <person name="Shin N.R."/>
            <person name="Okamura Y."/>
            <person name="Kirsch R."/>
            <person name="Pauchet Y."/>
        </authorList>
    </citation>
    <scope>NUCLEOTIDE SEQUENCE</scope>
    <source>
        <strain evidence="11">AMC_N1</strain>
    </source>
</reference>
<dbReference type="InterPro" id="IPR001254">
    <property type="entry name" value="Trypsin_dom"/>
</dbReference>
<keyword evidence="8" id="KW-1015">Disulfide bond</keyword>
<proteinExistence type="predicted"/>
<feature type="region of interest" description="Disordered" evidence="9">
    <location>
        <begin position="232"/>
        <end position="268"/>
    </location>
</feature>
<keyword evidence="12" id="KW-1185">Reference proteome</keyword>
<feature type="region of interest" description="Disordered" evidence="9">
    <location>
        <begin position="104"/>
        <end position="200"/>
    </location>
</feature>
<comment type="caution">
    <text evidence="11">The sequence shown here is derived from an EMBL/GenBank/DDBJ whole genome shotgun (WGS) entry which is preliminary data.</text>
</comment>
<dbReference type="SUPFAM" id="SSF50494">
    <property type="entry name" value="Trypsin-like serine proteases"/>
    <property type="match status" value="1"/>
</dbReference>
<dbReference type="Gene3D" id="2.40.10.10">
    <property type="entry name" value="Trypsin-like serine proteases"/>
    <property type="match status" value="1"/>
</dbReference>
<sequence>MNLIFTKICMAQLLGSLIGYNGNIQLVRSKEKVVEDIMHRRPILYNVHFPVWNGIPPKITKILVNGDLICSGPKIAISLVPVLTTINLQHTLQIDVQPLATASDTVVPSRSPPPSDTNFIPPDDFPAGRITGNPKRTTEFASNQYNFNPRPPPQSTRSPPSRNSVNISFNPQLPKDPKKIYPGNPFLNNLASTSSPGRNDLADSVQGKFYIMEKRYTGCPFQSKLVQERNFHDSQFSGTKPTTEKSTIAKRTDNTVSRPIIENTTPTPAENDVQLVSKDRISRPYDNICGRSVTTNSLVINGNSVPRGAYPWLVAMFGVKPTGLTYMCSGSLISDRHIVTAAHCVKTESKKFRPQELLIILGKMNIQKWVPANGEKMIEPETIHIHPDYDSMSSDADIAVLVLSESVQFTKYVRPLCLWDGDMDLNLVVEQQGTVVGWGKDENGDIMTAEPKQTSLPIVSQEQCLRSSYQFQYITSNRTFCAGFRNGSGPCNGDSGSGFLLKKDGRWMLRGIVSMSISETHTRTCDLSNYVVFTDASKFLDWLLSFIK</sequence>
<evidence type="ECO:0000256" key="5">
    <source>
        <dbReference type="ARBA" id="ARBA00022801"/>
    </source>
</evidence>
<feature type="compositionally biased region" description="Polar residues" evidence="9">
    <location>
        <begin position="254"/>
        <end position="268"/>
    </location>
</feature>
<evidence type="ECO:0000313" key="11">
    <source>
        <dbReference type="EMBL" id="KAJ8958022.1"/>
    </source>
</evidence>
<protein>
    <recommendedName>
        <fullName evidence="10">Peptidase S1 domain-containing protein</fullName>
    </recommendedName>
</protein>
<dbReference type="Pfam" id="PF00089">
    <property type="entry name" value="Trypsin"/>
    <property type="match status" value="1"/>
</dbReference>
<dbReference type="InterPro" id="IPR031986">
    <property type="entry name" value="GD_N"/>
</dbReference>
<keyword evidence="5" id="KW-0378">Hydrolase</keyword>
<feature type="domain" description="Peptidase S1" evidence="10">
    <location>
        <begin position="299"/>
        <end position="548"/>
    </location>
</feature>
<dbReference type="Proteomes" id="UP001162162">
    <property type="component" value="Unassembled WGS sequence"/>
</dbReference>
<dbReference type="InterPro" id="IPR001314">
    <property type="entry name" value="Peptidase_S1A"/>
</dbReference>
<dbReference type="GO" id="GO:0005576">
    <property type="term" value="C:extracellular region"/>
    <property type="evidence" value="ECO:0007669"/>
    <property type="project" value="UniProtKB-SubCell"/>
</dbReference>
<dbReference type="InterPro" id="IPR009003">
    <property type="entry name" value="Peptidase_S1_PA"/>
</dbReference>
<evidence type="ECO:0000313" key="12">
    <source>
        <dbReference type="Proteomes" id="UP001162162"/>
    </source>
</evidence>
<accession>A0AAV8Z1T2</accession>
<evidence type="ECO:0000256" key="6">
    <source>
        <dbReference type="ARBA" id="ARBA00022825"/>
    </source>
</evidence>
<dbReference type="PANTHER" id="PTHR24260:SF143">
    <property type="entry name" value="SERINE PROTEASE GD-LIKE PROTEIN"/>
    <property type="match status" value="1"/>
</dbReference>
<keyword evidence="7" id="KW-0865">Zymogen</keyword>
<comment type="subcellular location">
    <subcellularLocation>
        <location evidence="1">Secreted</location>
    </subcellularLocation>
</comment>
<dbReference type="FunFam" id="2.40.10.10:FF:000146">
    <property type="entry name" value="Serine protease 53"/>
    <property type="match status" value="1"/>
</dbReference>
<name>A0AAV8Z1T2_9CUCU</name>
<evidence type="ECO:0000256" key="4">
    <source>
        <dbReference type="ARBA" id="ARBA00022729"/>
    </source>
</evidence>
<evidence type="ECO:0000256" key="8">
    <source>
        <dbReference type="ARBA" id="ARBA00023157"/>
    </source>
</evidence>
<dbReference type="PANTHER" id="PTHR24260">
    <property type="match status" value="1"/>
</dbReference>
<dbReference type="GO" id="GO:0006508">
    <property type="term" value="P:proteolysis"/>
    <property type="evidence" value="ECO:0007669"/>
    <property type="project" value="UniProtKB-KW"/>
</dbReference>
<dbReference type="SMART" id="SM00020">
    <property type="entry name" value="Tryp_SPc"/>
    <property type="match status" value="1"/>
</dbReference>
<dbReference type="GO" id="GO:0004252">
    <property type="term" value="F:serine-type endopeptidase activity"/>
    <property type="evidence" value="ECO:0007669"/>
    <property type="project" value="InterPro"/>
</dbReference>
<dbReference type="InterPro" id="IPR051333">
    <property type="entry name" value="CLIP_Serine_Protease"/>
</dbReference>
<evidence type="ECO:0000256" key="9">
    <source>
        <dbReference type="SAM" id="MobiDB-lite"/>
    </source>
</evidence>
<dbReference type="PROSITE" id="PS00134">
    <property type="entry name" value="TRYPSIN_HIS"/>
    <property type="match status" value="1"/>
</dbReference>
<keyword evidence="2" id="KW-0964">Secreted</keyword>
<keyword evidence="3" id="KW-0645">Protease</keyword>
<dbReference type="PRINTS" id="PR00722">
    <property type="entry name" value="CHYMOTRYPSIN"/>
</dbReference>
<evidence type="ECO:0000259" key="10">
    <source>
        <dbReference type="PROSITE" id="PS50240"/>
    </source>
</evidence>
<dbReference type="PROSITE" id="PS50240">
    <property type="entry name" value="TRYPSIN_DOM"/>
    <property type="match status" value="1"/>
</dbReference>
<organism evidence="11 12">
    <name type="scientific">Aromia moschata</name>
    <dbReference type="NCBI Taxonomy" id="1265417"/>
    <lineage>
        <taxon>Eukaryota</taxon>
        <taxon>Metazoa</taxon>
        <taxon>Ecdysozoa</taxon>
        <taxon>Arthropoda</taxon>
        <taxon>Hexapoda</taxon>
        <taxon>Insecta</taxon>
        <taxon>Pterygota</taxon>
        <taxon>Neoptera</taxon>
        <taxon>Endopterygota</taxon>
        <taxon>Coleoptera</taxon>
        <taxon>Polyphaga</taxon>
        <taxon>Cucujiformia</taxon>
        <taxon>Chrysomeloidea</taxon>
        <taxon>Cerambycidae</taxon>
        <taxon>Cerambycinae</taxon>
        <taxon>Callichromatini</taxon>
        <taxon>Aromia</taxon>
    </lineage>
</organism>